<name>A0ABW0YM95_9BACI</name>
<dbReference type="PANTHER" id="PTHR41302:SF2">
    <property type="entry name" value="PRESPORE SPECIFIC TRANSCRIPTIONAL ACTIVATOR RSFA"/>
    <property type="match status" value="1"/>
</dbReference>
<evidence type="ECO:0000313" key="3">
    <source>
        <dbReference type="EMBL" id="MFC5712253.1"/>
    </source>
</evidence>
<evidence type="ECO:0000256" key="1">
    <source>
        <dbReference type="SAM" id="Coils"/>
    </source>
</evidence>
<gene>
    <name evidence="3" type="ORF">ACFPU1_05625</name>
</gene>
<dbReference type="NCBIfam" id="TIGR02894">
    <property type="entry name" value="DNA_bind_RsfA"/>
    <property type="match status" value="1"/>
</dbReference>
<dbReference type="EMBL" id="JBHSOZ010000003">
    <property type="protein sequence ID" value="MFC5712253.1"/>
    <property type="molecule type" value="Genomic_DNA"/>
</dbReference>
<dbReference type="InterPro" id="IPR001005">
    <property type="entry name" value="SANT/Myb"/>
</dbReference>
<keyword evidence="1" id="KW-0175">Coiled coil</keyword>
<feature type="domain" description="Myb-like" evidence="2">
    <location>
        <begin position="3"/>
        <end position="59"/>
    </location>
</feature>
<accession>A0ABW0YM95</accession>
<dbReference type="InterPro" id="IPR014243">
    <property type="entry name" value="RsfA-like"/>
</dbReference>
<proteinExistence type="predicted"/>
<keyword evidence="4" id="KW-1185">Reference proteome</keyword>
<evidence type="ECO:0000313" key="4">
    <source>
        <dbReference type="Proteomes" id="UP001596142"/>
    </source>
</evidence>
<organism evidence="3 4">
    <name type="scientific">Thalassorhabdus alkalitolerans</name>
    <dbReference type="NCBI Taxonomy" id="2282697"/>
    <lineage>
        <taxon>Bacteria</taxon>
        <taxon>Bacillati</taxon>
        <taxon>Bacillota</taxon>
        <taxon>Bacilli</taxon>
        <taxon>Bacillales</taxon>
        <taxon>Bacillaceae</taxon>
        <taxon>Thalassorhabdus</taxon>
    </lineage>
</organism>
<evidence type="ECO:0000259" key="2">
    <source>
        <dbReference type="PROSITE" id="PS50090"/>
    </source>
</evidence>
<dbReference type="Proteomes" id="UP001596142">
    <property type="component" value="Unassembled WGS sequence"/>
</dbReference>
<comment type="caution">
    <text evidence="3">The sequence shown here is derived from an EMBL/GenBank/DDBJ whole genome shotgun (WGS) entry which is preliminary data.</text>
</comment>
<protein>
    <submittedName>
        <fullName evidence="3">RsfA family transcriptional regulator</fullName>
    </submittedName>
</protein>
<dbReference type="PANTHER" id="PTHR41302">
    <property type="entry name" value="PRESPORE-SPECIFIC TRANSCRIPTIONAL REGULATOR RSFA-RELATED"/>
    <property type="match status" value="1"/>
</dbReference>
<sequence length="215" mass="25017">MIMEAARQDAWNEDEDLILAEVVLRHIREGSTQLAAFEEVGEKLKRTAAACGFRWNAAIRKKYESAIALAKKHRQEPASEIQDKSYIPAELEMATESHVAFEERNSITNQGFGEKSMEETEKKALDMPQIIEFLHSLHQEEQSNESWKEKYSAIEEKAVELEREKKAYQRQLLSLQEKYDKLRSDYEIFMDIMDRAKELTSVHAVKNFPYAEREG</sequence>
<dbReference type="PROSITE" id="PS50090">
    <property type="entry name" value="MYB_LIKE"/>
    <property type="match status" value="1"/>
</dbReference>
<reference evidence="4" key="1">
    <citation type="journal article" date="2019" name="Int. J. Syst. Evol. Microbiol.">
        <title>The Global Catalogue of Microorganisms (GCM) 10K type strain sequencing project: providing services to taxonomists for standard genome sequencing and annotation.</title>
        <authorList>
            <consortium name="The Broad Institute Genomics Platform"/>
            <consortium name="The Broad Institute Genome Sequencing Center for Infectious Disease"/>
            <person name="Wu L."/>
            <person name="Ma J."/>
        </authorList>
    </citation>
    <scope>NUCLEOTIDE SEQUENCE [LARGE SCALE GENOMIC DNA]</scope>
    <source>
        <strain evidence="4">CECT 7184</strain>
    </source>
</reference>
<feature type="coiled-coil region" evidence="1">
    <location>
        <begin position="137"/>
        <end position="185"/>
    </location>
</feature>